<protein>
    <recommendedName>
        <fullName evidence="1">RNB domain-containing protein</fullName>
    </recommendedName>
</protein>
<evidence type="ECO:0000313" key="2">
    <source>
        <dbReference type="EnsemblMetazoa" id="PPAI005845-PA"/>
    </source>
</evidence>
<dbReference type="GO" id="GO:0010587">
    <property type="term" value="P:miRNA catabolic process"/>
    <property type="evidence" value="ECO:0007669"/>
    <property type="project" value="TreeGrafter"/>
</dbReference>
<dbReference type="InterPro" id="IPR012340">
    <property type="entry name" value="NA-bd_OB-fold"/>
</dbReference>
<reference evidence="2" key="1">
    <citation type="submission" date="2022-08" db="UniProtKB">
        <authorList>
            <consortium name="EnsemblMetazoa"/>
        </authorList>
    </citation>
    <scope>IDENTIFICATION</scope>
    <source>
        <strain evidence="2">Israel</strain>
    </source>
</reference>
<proteinExistence type="predicted"/>
<dbReference type="EMBL" id="AJVK01031724">
    <property type="status" value="NOT_ANNOTATED_CDS"/>
    <property type="molecule type" value="Genomic_DNA"/>
</dbReference>
<dbReference type="SMART" id="SM00955">
    <property type="entry name" value="RNB"/>
    <property type="match status" value="1"/>
</dbReference>
<dbReference type="GO" id="GO:0003723">
    <property type="term" value="F:RNA binding"/>
    <property type="evidence" value="ECO:0007669"/>
    <property type="project" value="InterPro"/>
</dbReference>
<dbReference type="GO" id="GO:0006402">
    <property type="term" value="P:mRNA catabolic process"/>
    <property type="evidence" value="ECO:0007669"/>
    <property type="project" value="TreeGrafter"/>
</dbReference>
<dbReference type="SUPFAM" id="SSF50249">
    <property type="entry name" value="Nucleic acid-binding proteins"/>
    <property type="match status" value="1"/>
</dbReference>
<dbReference type="Pfam" id="PF00773">
    <property type="entry name" value="RNB"/>
    <property type="match status" value="1"/>
</dbReference>
<dbReference type="InterPro" id="IPR050180">
    <property type="entry name" value="RNR_Ribonuclease"/>
</dbReference>
<dbReference type="PANTHER" id="PTHR23355:SF9">
    <property type="entry name" value="DIS3-LIKE EXONUCLEASE 2"/>
    <property type="match status" value="1"/>
</dbReference>
<dbReference type="GO" id="GO:0000175">
    <property type="term" value="F:3'-5'-RNA exonuclease activity"/>
    <property type="evidence" value="ECO:0007669"/>
    <property type="project" value="TreeGrafter"/>
</dbReference>
<dbReference type="GO" id="GO:0000932">
    <property type="term" value="C:P-body"/>
    <property type="evidence" value="ECO:0007669"/>
    <property type="project" value="TreeGrafter"/>
</dbReference>
<dbReference type="PANTHER" id="PTHR23355">
    <property type="entry name" value="RIBONUCLEASE"/>
    <property type="match status" value="1"/>
</dbReference>
<dbReference type="InterPro" id="IPR001900">
    <property type="entry name" value="RNase_II/R"/>
</dbReference>
<keyword evidence="3" id="KW-1185">Reference proteome</keyword>
<dbReference type="Proteomes" id="UP000092462">
    <property type="component" value="Unassembled WGS sequence"/>
</dbReference>
<dbReference type="VEuPathDB" id="VectorBase:PPAI005845"/>
<accession>A0A1B0DD74</accession>
<organism evidence="2 3">
    <name type="scientific">Phlebotomus papatasi</name>
    <name type="common">Sandfly</name>
    <dbReference type="NCBI Taxonomy" id="29031"/>
    <lineage>
        <taxon>Eukaryota</taxon>
        <taxon>Metazoa</taxon>
        <taxon>Ecdysozoa</taxon>
        <taxon>Arthropoda</taxon>
        <taxon>Hexapoda</taxon>
        <taxon>Insecta</taxon>
        <taxon>Pterygota</taxon>
        <taxon>Neoptera</taxon>
        <taxon>Endopterygota</taxon>
        <taxon>Diptera</taxon>
        <taxon>Nematocera</taxon>
        <taxon>Psychodoidea</taxon>
        <taxon>Psychodidae</taxon>
        <taxon>Phlebotomus</taxon>
        <taxon>Phlebotomus</taxon>
    </lineage>
</organism>
<dbReference type="AlphaFoldDB" id="A0A1B0DD74"/>
<evidence type="ECO:0000313" key="3">
    <source>
        <dbReference type="Proteomes" id="UP000092462"/>
    </source>
</evidence>
<dbReference type="VEuPathDB" id="VectorBase:PPAPM1_000619"/>
<dbReference type="EnsemblMetazoa" id="PPAI005845-RA">
    <property type="protein sequence ID" value="PPAI005845-PA"/>
    <property type="gene ID" value="PPAI005845"/>
</dbReference>
<name>A0A1B0DD74_PHLPP</name>
<evidence type="ECO:0000259" key="1">
    <source>
        <dbReference type="SMART" id="SM00955"/>
    </source>
</evidence>
<feature type="domain" description="RNB" evidence="1">
    <location>
        <begin position="2"/>
        <end position="319"/>
    </location>
</feature>
<sequence>MRVVGVHIADVAHFIPENSPLDMILRNKTTSIYMVDTVYHMLPLPMCLACSLLPGKDRLAFSVFWRIDSSGKVLKERIAKTVIKSCTQLAYEHAQSIIDRPGQSLTARDFPLIVSQKFQLQDVVESVRTLHRLSRKLRAKRLEAGAVKLDQPKIGFQLDPKTGQPQKFHREVIKESNELIEEFMLLANITVAKRIHRKFPDRAVLRCHDMPDRHQFEKLANDFKAAGVKFDLTSTSAIASSLEKAIEGSKDKEAAKTILTCMLTKPMIRARYFCSGLTESEDEFKHYLLSIPIYTHFTSPIRRYPDILVHRLLAAAINSGPEPTLNPNEVHKIANVCNVQKYNAKCAGNDSINLYFMKHLENVKKLKMRAAVFKVGLSYIDTILIDTGHHVKVTYGGGKATFIDNVTPKTIEIVHKKDNTERSMTLSIFSECAVTVTCKKNQLKGKLVWL</sequence>